<dbReference type="AlphaFoldDB" id="E4RW05"/>
<protein>
    <submittedName>
        <fullName evidence="1">Uncharacterized protein</fullName>
    </submittedName>
</protein>
<dbReference type="KEGG" id="lby:Lbys_0370"/>
<sequence length="496" mass="58288">MLQSDALILLIHNLSPAEKKKFKSGRKTADYTRLYDIIENSGTASSEEIKKKFKDEVGSSFSASVSYLYRVLQDLLLHMREEQDSHYLLFNQILKARVLFEKSLYEEALSMLALAKKKAKHHQNPIAHLYASRLEMEFLLFLNFPQLTERELLNKHFQINETLKEIRKVNEHSSLYELLRHRLLYKGSIRSQKQKESLNDLVISEMSINSNHKDNFEIKKNHLLFQSNYLIGTGDYKSALHSFRELNALFEKNPLFWASQPFYYVNVLEGILDNLRGMKIYEDIPYFIERLRSIASKTEALQNQVEALTFIYTLIPFLDTGDFESASKIASQYEDFTALNLSTRAEISLYLSLLYLGFKNYKKAQKTLLSEIIRGNDLYILPTYRTMRLLHLIIHEKLGNTDVVHFEGRSIKRELAKADKAYRVEKLMISYLVSEKKIMLSKDREKLWKKYQPLLIEIRGDVYERQLLKTFDFTAWLEADIRRVDLREVLKTRSKS</sequence>
<proteinExistence type="predicted"/>
<reference key="1">
    <citation type="submission" date="2010-11" db="EMBL/GenBank/DDBJ databases">
        <title>The complete genome of Leadbetterella byssophila DSM 17132.</title>
        <authorList>
            <consortium name="US DOE Joint Genome Institute (JGI-PGF)"/>
            <person name="Lucas S."/>
            <person name="Copeland A."/>
            <person name="Lapidus A."/>
            <person name="Glavina del Rio T."/>
            <person name="Dalin E."/>
            <person name="Tice H."/>
            <person name="Bruce D."/>
            <person name="Goodwin L."/>
            <person name="Pitluck S."/>
            <person name="Kyrpides N."/>
            <person name="Mavromatis K."/>
            <person name="Ivanova N."/>
            <person name="Teshima H."/>
            <person name="Brettin T."/>
            <person name="Detter J.C."/>
            <person name="Han C."/>
            <person name="Tapia R."/>
            <person name="Land M."/>
            <person name="Hauser L."/>
            <person name="Markowitz V."/>
            <person name="Cheng J.-F."/>
            <person name="Hugenholtz P."/>
            <person name="Woyke T."/>
            <person name="Wu D."/>
            <person name="Tindall B."/>
            <person name="Pomrenke H.G."/>
            <person name="Brambilla E."/>
            <person name="Klenk H.-P."/>
            <person name="Eisen J.A."/>
        </authorList>
    </citation>
    <scope>NUCLEOTIDE SEQUENCE [LARGE SCALE GENOMIC DNA]</scope>
    <source>
        <strain>DSM 17132</strain>
    </source>
</reference>
<name>E4RW05_LEAB4</name>
<dbReference type="OrthoDB" id="714416at2"/>
<evidence type="ECO:0000313" key="2">
    <source>
        <dbReference type="Proteomes" id="UP000007435"/>
    </source>
</evidence>
<dbReference type="RefSeq" id="WP_013407203.1">
    <property type="nucleotide sequence ID" value="NC_014655.1"/>
</dbReference>
<dbReference type="HOGENOM" id="CLU_041015_0_0_10"/>
<dbReference type="eggNOG" id="ENOG502ZA86">
    <property type="taxonomic scope" value="Bacteria"/>
</dbReference>
<organism evidence="1 2">
    <name type="scientific">Leadbetterella byssophila (strain DSM 17132 / JCM 16389 / KACC 11308 / NBRC 106382 / 4M15)</name>
    <dbReference type="NCBI Taxonomy" id="649349"/>
    <lineage>
        <taxon>Bacteria</taxon>
        <taxon>Pseudomonadati</taxon>
        <taxon>Bacteroidota</taxon>
        <taxon>Cytophagia</taxon>
        <taxon>Cytophagales</taxon>
        <taxon>Leadbetterellaceae</taxon>
        <taxon>Leadbetterella</taxon>
    </lineage>
</organism>
<dbReference type="EMBL" id="CP002305">
    <property type="protein sequence ID" value="ADQ16148.1"/>
    <property type="molecule type" value="Genomic_DNA"/>
</dbReference>
<accession>E4RW05</accession>
<dbReference type="Proteomes" id="UP000007435">
    <property type="component" value="Chromosome"/>
</dbReference>
<gene>
    <name evidence="1" type="ordered locus">Lbys_0370</name>
</gene>
<evidence type="ECO:0000313" key="1">
    <source>
        <dbReference type="EMBL" id="ADQ16148.1"/>
    </source>
</evidence>
<dbReference type="STRING" id="649349.Lbys_0370"/>
<keyword evidence="2" id="KW-1185">Reference proteome</keyword>
<reference evidence="1 2" key="2">
    <citation type="journal article" date="2011" name="Stand. Genomic Sci.">
        <title>Complete genome sequence of Leadbetterella byssophila type strain (4M15).</title>
        <authorList>
            <person name="Abt B."/>
            <person name="Teshima H."/>
            <person name="Lucas S."/>
            <person name="Lapidus A."/>
            <person name="Del Rio T.G."/>
            <person name="Nolan M."/>
            <person name="Tice H."/>
            <person name="Cheng J.F."/>
            <person name="Pitluck S."/>
            <person name="Liolios K."/>
            <person name="Pagani I."/>
            <person name="Ivanova N."/>
            <person name="Mavromatis K."/>
            <person name="Pati A."/>
            <person name="Tapia R."/>
            <person name="Han C."/>
            <person name="Goodwin L."/>
            <person name="Chen A."/>
            <person name="Palaniappan K."/>
            <person name="Land M."/>
            <person name="Hauser L."/>
            <person name="Chang Y.J."/>
            <person name="Jeffries C.D."/>
            <person name="Rohde M."/>
            <person name="Goker M."/>
            <person name="Tindall B.J."/>
            <person name="Detter J.C."/>
            <person name="Woyke T."/>
            <person name="Bristow J."/>
            <person name="Eisen J.A."/>
            <person name="Markowitz V."/>
            <person name="Hugenholtz P."/>
            <person name="Klenk H.P."/>
            <person name="Kyrpides N.C."/>
        </authorList>
    </citation>
    <scope>NUCLEOTIDE SEQUENCE [LARGE SCALE GENOMIC DNA]</scope>
    <source>
        <strain evidence="2">DSM 17132 / JCM 16389 / KACC 11308 / NBRC 106382 / 4M15</strain>
    </source>
</reference>